<dbReference type="Gene3D" id="3.90.430.10">
    <property type="entry name" value="Copper fist DNA-binding domain"/>
    <property type="match status" value="1"/>
</dbReference>
<evidence type="ECO:0000256" key="5">
    <source>
        <dbReference type="ARBA" id="ARBA00023015"/>
    </source>
</evidence>
<dbReference type="PANTHER" id="PTHR28088">
    <property type="entry name" value="TRANSCRIPTIONAL ACTIVATOR HAA1-RELATED"/>
    <property type="match status" value="1"/>
</dbReference>
<dbReference type="GO" id="GO:0045944">
    <property type="term" value="P:positive regulation of transcription by RNA polymerase II"/>
    <property type="evidence" value="ECO:0007669"/>
    <property type="project" value="TreeGrafter"/>
</dbReference>
<accession>A0A161HKY0</accession>
<keyword evidence="4" id="KW-0186">Copper</keyword>
<keyword evidence="5" id="KW-0805">Transcription regulation</keyword>
<proteinExistence type="predicted"/>
<dbReference type="InterPro" id="IPR001083">
    <property type="entry name" value="Cu_fist_DNA-bd_dom"/>
</dbReference>
<evidence type="ECO:0000259" key="9">
    <source>
        <dbReference type="PROSITE" id="PS50073"/>
    </source>
</evidence>
<evidence type="ECO:0000256" key="8">
    <source>
        <dbReference type="SAM" id="MobiDB-lite"/>
    </source>
</evidence>
<dbReference type="GO" id="GO:0005507">
    <property type="term" value="F:copper ion binding"/>
    <property type="evidence" value="ECO:0007669"/>
    <property type="project" value="InterPro"/>
</dbReference>
<comment type="subcellular location">
    <subcellularLocation>
        <location evidence="1">Nucleus</location>
    </subcellularLocation>
</comment>
<dbReference type="PRINTS" id="PR00617">
    <property type="entry name" value="COPPERFIST"/>
</dbReference>
<feature type="region of interest" description="Disordered" evidence="8">
    <location>
        <begin position="298"/>
        <end position="344"/>
    </location>
</feature>
<dbReference type="SMART" id="SM00412">
    <property type="entry name" value="Cu_FIST"/>
    <property type="match status" value="1"/>
</dbReference>
<keyword evidence="3" id="KW-0862">Zinc</keyword>
<dbReference type="GO" id="GO:0000978">
    <property type="term" value="F:RNA polymerase II cis-regulatory region sequence-specific DNA binding"/>
    <property type="evidence" value="ECO:0007669"/>
    <property type="project" value="TreeGrafter"/>
</dbReference>
<evidence type="ECO:0000256" key="2">
    <source>
        <dbReference type="ARBA" id="ARBA00022723"/>
    </source>
</evidence>
<keyword evidence="6" id="KW-0804">Transcription</keyword>
<dbReference type="Pfam" id="PF00649">
    <property type="entry name" value="Copper-fist"/>
    <property type="match status" value="1"/>
</dbReference>
<dbReference type="RefSeq" id="XP_018735045.1">
    <property type="nucleotide sequence ID" value="XM_018882792.1"/>
</dbReference>
<feature type="compositionally biased region" description="Polar residues" evidence="8">
    <location>
        <begin position="486"/>
        <end position="501"/>
    </location>
</feature>
<protein>
    <submittedName>
        <fullName evidence="10">Haa1p</fullName>
    </submittedName>
</protein>
<feature type="region of interest" description="Disordered" evidence="8">
    <location>
        <begin position="216"/>
        <end position="248"/>
    </location>
</feature>
<reference evidence="10 11" key="1">
    <citation type="submission" date="2016-02" db="EMBL/GenBank/DDBJ databases">
        <title>Complete genome sequence and transcriptome regulation of the pentose utilising yeast Sugiyamaella lignohabitans.</title>
        <authorList>
            <person name="Bellasio M."/>
            <person name="Peymann A."/>
            <person name="Valli M."/>
            <person name="Sipitzky M."/>
            <person name="Graf A."/>
            <person name="Sauer M."/>
            <person name="Marx H."/>
            <person name="Mattanovich D."/>
        </authorList>
    </citation>
    <scope>NUCLEOTIDE SEQUENCE [LARGE SCALE GENOMIC DNA]</scope>
    <source>
        <strain evidence="10 11">CBS 10342</strain>
    </source>
</reference>
<dbReference type="PROSITE" id="PS01119">
    <property type="entry name" value="COPPER_FIST_1"/>
    <property type="match status" value="1"/>
</dbReference>
<dbReference type="GO" id="GO:0006878">
    <property type="term" value="P:intracellular copper ion homeostasis"/>
    <property type="evidence" value="ECO:0007669"/>
    <property type="project" value="TreeGrafter"/>
</dbReference>
<dbReference type="InterPro" id="IPR036395">
    <property type="entry name" value="Cu_fist_DNA-bd_dom_sf"/>
</dbReference>
<dbReference type="SMART" id="SM01090">
    <property type="entry name" value="Copper-fist"/>
    <property type="match status" value="1"/>
</dbReference>
<dbReference type="GeneID" id="30037900"/>
<evidence type="ECO:0000313" key="10">
    <source>
        <dbReference type="EMBL" id="ANB12568.1"/>
    </source>
</evidence>
<feature type="compositionally biased region" description="Polar residues" evidence="8">
    <location>
        <begin position="216"/>
        <end position="240"/>
    </location>
</feature>
<feature type="domain" description="Copper-fist" evidence="9">
    <location>
        <begin position="1"/>
        <end position="40"/>
    </location>
</feature>
<keyword evidence="7" id="KW-0539">Nucleus</keyword>
<dbReference type="PANTHER" id="PTHR28088:SF5">
    <property type="entry name" value="TRANSCRIPTIONAL ACTIVATOR HAA1-RELATED"/>
    <property type="match status" value="1"/>
</dbReference>
<evidence type="ECO:0000256" key="1">
    <source>
        <dbReference type="ARBA" id="ARBA00004123"/>
    </source>
</evidence>
<dbReference type="FunFam" id="3.90.430.10:FF:000001">
    <property type="entry name" value="Copper fist DNA-binding protein"/>
    <property type="match status" value="1"/>
</dbReference>
<dbReference type="EMBL" id="CP014501">
    <property type="protein sequence ID" value="ANB12568.1"/>
    <property type="molecule type" value="Genomic_DNA"/>
</dbReference>
<feature type="region of interest" description="Disordered" evidence="8">
    <location>
        <begin position="97"/>
        <end position="116"/>
    </location>
</feature>
<dbReference type="PROSITE" id="PS50073">
    <property type="entry name" value="COPPER_FIST_2"/>
    <property type="match status" value="1"/>
</dbReference>
<evidence type="ECO:0000256" key="4">
    <source>
        <dbReference type="ARBA" id="ARBA00023008"/>
    </source>
</evidence>
<dbReference type="GO" id="GO:0005634">
    <property type="term" value="C:nucleus"/>
    <property type="evidence" value="ECO:0007669"/>
    <property type="project" value="UniProtKB-SubCell"/>
</dbReference>
<evidence type="ECO:0000256" key="6">
    <source>
        <dbReference type="ARBA" id="ARBA00023163"/>
    </source>
</evidence>
<dbReference type="GO" id="GO:0006879">
    <property type="term" value="P:intracellular iron ion homeostasis"/>
    <property type="evidence" value="ECO:0007669"/>
    <property type="project" value="TreeGrafter"/>
</dbReference>
<dbReference type="SUPFAM" id="SSF57879">
    <property type="entry name" value="Zinc domain conserved in yeast copper-regulated transcription factors"/>
    <property type="match status" value="1"/>
</dbReference>
<sequence>MVLIDGVKYACERCIRGHRVSTCNHTDVQLIPIKPKGRPTSQCSHCREARKARALHTKCLCGAGSGAGKSHAHAPTCPCNIDPSQCTCLKNKRARSVSTSSRRSSKGTTPPINDNSTTAAAVAIGIRHNDSHVSLASISSMGSSTSAPPLFVPITDSQLSASSLARSAGHNLPQLTTNYDNSPYYSQSSSYASPSPINSNTASFISLAHPLNLASLTSTGDGSRNRSNSLPKGGNRSESSPVGGLVNDYASSQVDSTENFFERAIASHIPQSDSDAYADDEPWLALTATATITANNYSQPSSGSLSMSPQHTGSANSSVAGSVNGNVSHNMANEIPSGDVSSRFPMSQTILDSVEPSQQKVELDKSIAGYLERTSGVIYSGSDTVGINESSMGKNAAVDVNDAAVKKTNTQLWLDILGTTEPDEGFDWPAVSEASVRSVALPSESGLSSTFDDATPQTNAYLYNSFLPRNYEDGGYVDNVERPPSTEVTAQSHQKATATESITGRSLPDMWNYFAE</sequence>
<feature type="compositionally biased region" description="Low complexity" evidence="8">
    <location>
        <begin position="298"/>
        <end position="328"/>
    </location>
</feature>
<dbReference type="KEGG" id="slb:AWJ20_825"/>
<keyword evidence="2" id="KW-0479">Metal-binding</keyword>
<dbReference type="AlphaFoldDB" id="A0A161HKY0"/>
<dbReference type="GO" id="GO:0000981">
    <property type="term" value="F:DNA-binding transcription factor activity, RNA polymerase II-specific"/>
    <property type="evidence" value="ECO:0007669"/>
    <property type="project" value="TreeGrafter"/>
</dbReference>
<dbReference type="InterPro" id="IPR051763">
    <property type="entry name" value="Copper_Homeo_Regul"/>
</dbReference>
<name>A0A161HKY0_9ASCO</name>
<dbReference type="OrthoDB" id="5600085at2759"/>
<keyword evidence="11" id="KW-1185">Reference proteome</keyword>
<gene>
    <name evidence="10" type="primary">HAA1</name>
    <name evidence="10" type="ORF">AWJ20_825</name>
</gene>
<evidence type="ECO:0000313" key="11">
    <source>
        <dbReference type="Proteomes" id="UP000189580"/>
    </source>
</evidence>
<evidence type="ECO:0000256" key="3">
    <source>
        <dbReference type="ARBA" id="ARBA00022833"/>
    </source>
</evidence>
<feature type="region of interest" description="Disordered" evidence="8">
    <location>
        <begin position="474"/>
        <end position="501"/>
    </location>
</feature>
<evidence type="ECO:0000256" key="7">
    <source>
        <dbReference type="ARBA" id="ARBA00023242"/>
    </source>
</evidence>
<feature type="compositionally biased region" description="Polar residues" evidence="8">
    <location>
        <begin position="106"/>
        <end position="116"/>
    </location>
</feature>
<dbReference type="Proteomes" id="UP000189580">
    <property type="component" value="Chromosome a"/>
</dbReference>
<organism evidence="10 11">
    <name type="scientific">Sugiyamaella lignohabitans</name>
    <dbReference type="NCBI Taxonomy" id="796027"/>
    <lineage>
        <taxon>Eukaryota</taxon>
        <taxon>Fungi</taxon>
        <taxon>Dikarya</taxon>
        <taxon>Ascomycota</taxon>
        <taxon>Saccharomycotina</taxon>
        <taxon>Dipodascomycetes</taxon>
        <taxon>Dipodascales</taxon>
        <taxon>Trichomonascaceae</taxon>
        <taxon>Sugiyamaella</taxon>
    </lineage>
</organism>